<sequence>MKKPKAPRLVTVAIFTTITIIFWVFFSLYGIFTSKAPVEVDPKLLEPLDPSLDINALTQLEGRVFFEEGDFASPTLIIQPVVTPPPEQPPSETVATESAEELLSE</sequence>
<evidence type="ECO:0000313" key="3">
    <source>
        <dbReference type="EMBL" id="KKR29383.1"/>
    </source>
</evidence>
<keyword evidence="2" id="KW-0812">Transmembrane</keyword>
<evidence type="ECO:0000256" key="1">
    <source>
        <dbReference type="SAM" id="MobiDB-lite"/>
    </source>
</evidence>
<feature type="transmembrane region" description="Helical" evidence="2">
    <location>
        <begin position="12"/>
        <end position="32"/>
    </location>
</feature>
<keyword evidence="2" id="KW-0472">Membrane</keyword>
<evidence type="ECO:0000256" key="2">
    <source>
        <dbReference type="SAM" id="Phobius"/>
    </source>
</evidence>
<proteinExistence type="predicted"/>
<feature type="region of interest" description="Disordered" evidence="1">
    <location>
        <begin position="81"/>
        <end position="105"/>
    </location>
</feature>
<comment type="caution">
    <text evidence="3">The sequence shown here is derived from an EMBL/GenBank/DDBJ whole genome shotgun (WGS) entry which is preliminary data.</text>
</comment>
<keyword evidence="2" id="KW-1133">Transmembrane helix</keyword>
<evidence type="ECO:0000313" key="4">
    <source>
        <dbReference type="Proteomes" id="UP000034793"/>
    </source>
</evidence>
<dbReference type="AlphaFoldDB" id="A0A0G0PN86"/>
<dbReference type="Proteomes" id="UP000034793">
    <property type="component" value="Unassembled WGS sequence"/>
</dbReference>
<dbReference type="EMBL" id="LBXL01000032">
    <property type="protein sequence ID" value="KKR29383.1"/>
    <property type="molecule type" value="Genomic_DNA"/>
</dbReference>
<accession>A0A0G0PN86</accession>
<gene>
    <name evidence="3" type="ORF">UT61_C0032G0008</name>
</gene>
<organism evidence="3 4">
    <name type="scientific">Candidatus Woesebacteria bacterium GW2011_GWA1_39_8</name>
    <dbReference type="NCBI Taxonomy" id="1618552"/>
    <lineage>
        <taxon>Bacteria</taxon>
        <taxon>Candidatus Woeseibacteriota</taxon>
    </lineage>
</organism>
<protein>
    <submittedName>
        <fullName evidence="3">Uncharacterized protein</fullName>
    </submittedName>
</protein>
<reference evidence="3 4" key="1">
    <citation type="journal article" date="2015" name="Nature">
        <title>rRNA introns, odd ribosomes, and small enigmatic genomes across a large radiation of phyla.</title>
        <authorList>
            <person name="Brown C.T."/>
            <person name="Hug L.A."/>
            <person name="Thomas B.C."/>
            <person name="Sharon I."/>
            <person name="Castelle C.J."/>
            <person name="Singh A."/>
            <person name="Wilkins M.J."/>
            <person name="Williams K.H."/>
            <person name="Banfield J.F."/>
        </authorList>
    </citation>
    <scope>NUCLEOTIDE SEQUENCE [LARGE SCALE GENOMIC DNA]</scope>
</reference>
<name>A0A0G0PN86_9BACT</name>